<dbReference type="Pfam" id="PF08281">
    <property type="entry name" value="Sigma70_r4_2"/>
    <property type="match status" value="1"/>
</dbReference>
<evidence type="ECO:0000313" key="8">
    <source>
        <dbReference type="Proteomes" id="UP000092574"/>
    </source>
</evidence>
<evidence type="ECO:0000256" key="1">
    <source>
        <dbReference type="ARBA" id="ARBA00010641"/>
    </source>
</evidence>
<feature type="domain" description="RNA polymerase sigma factor 70 region 4 type 2" evidence="6">
    <location>
        <begin position="112"/>
        <end position="156"/>
    </location>
</feature>
<proteinExistence type="inferred from homology"/>
<dbReference type="SUPFAM" id="SSF88659">
    <property type="entry name" value="Sigma3 and sigma4 domains of RNA polymerase sigma factors"/>
    <property type="match status" value="1"/>
</dbReference>
<evidence type="ECO:0000256" key="4">
    <source>
        <dbReference type="ARBA" id="ARBA00023163"/>
    </source>
</evidence>
<name>A0A1C7I431_9FIRM</name>
<dbReference type="InterPro" id="IPR013325">
    <property type="entry name" value="RNA_pol_sigma_r2"/>
</dbReference>
<keyword evidence="3" id="KW-0731">Sigma factor</keyword>
<dbReference type="OrthoDB" id="9795666at2"/>
<dbReference type="GO" id="GO:0016987">
    <property type="term" value="F:sigma factor activity"/>
    <property type="evidence" value="ECO:0007669"/>
    <property type="project" value="UniProtKB-KW"/>
</dbReference>
<dbReference type="SUPFAM" id="SSF88946">
    <property type="entry name" value="Sigma2 domain of RNA polymerase sigma factors"/>
    <property type="match status" value="1"/>
</dbReference>
<dbReference type="InterPro" id="IPR039425">
    <property type="entry name" value="RNA_pol_sigma-70-like"/>
</dbReference>
<sequence length="169" mass="20080">MQEFQKLYEKYNQYLYNFMLKLTNSNADLADELTQETFYQVYLSLPKYRGDSSVLTWICAIAKNVCRRYYKKNPATAEFEQIESAFMKDGEVTSMEERAEQKEIFSHAVQEIMGLKEKYRDVLIYRLFFDMSFHEIAEVMGIKENSAKVIYHRGKNMIRERMEGYGDEG</sequence>
<keyword evidence="4" id="KW-0804">Transcription</keyword>
<keyword evidence="8" id="KW-1185">Reference proteome</keyword>
<dbReference type="Gene3D" id="1.10.1740.10">
    <property type="match status" value="1"/>
</dbReference>
<dbReference type="InterPro" id="IPR013324">
    <property type="entry name" value="RNA_pol_sigma_r3/r4-like"/>
</dbReference>
<dbReference type="InterPro" id="IPR036388">
    <property type="entry name" value="WH-like_DNA-bd_sf"/>
</dbReference>
<dbReference type="GO" id="GO:0003677">
    <property type="term" value="F:DNA binding"/>
    <property type="evidence" value="ECO:0007669"/>
    <property type="project" value="InterPro"/>
</dbReference>
<dbReference type="STRING" id="1796616.A4V09_00150"/>
<dbReference type="RefSeq" id="WP_065540561.1">
    <property type="nucleotide sequence ID" value="NZ_CP015405.2"/>
</dbReference>
<evidence type="ECO:0000256" key="2">
    <source>
        <dbReference type="ARBA" id="ARBA00023015"/>
    </source>
</evidence>
<evidence type="ECO:0008006" key="9">
    <source>
        <dbReference type="Google" id="ProtNLM"/>
    </source>
</evidence>
<dbReference type="NCBIfam" id="TIGR02937">
    <property type="entry name" value="sigma70-ECF"/>
    <property type="match status" value="1"/>
</dbReference>
<evidence type="ECO:0000259" key="5">
    <source>
        <dbReference type="Pfam" id="PF04542"/>
    </source>
</evidence>
<accession>A0A1C7I431</accession>
<dbReference type="PANTHER" id="PTHR43133">
    <property type="entry name" value="RNA POLYMERASE ECF-TYPE SIGMA FACTO"/>
    <property type="match status" value="1"/>
</dbReference>
<evidence type="ECO:0000256" key="3">
    <source>
        <dbReference type="ARBA" id="ARBA00023082"/>
    </source>
</evidence>
<dbReference type="InterPro" id="IPR013249">
    <property type="entry name" value="RNA_pol_sigma70_r4_t2"/>
</dbReference>
<dbReference type="KEGG" id="byl:A4V09_00150"/>
<dbReference type="InterPro" id="IPR007627">
    <property type="entry name" value="RNA_pol_sigma70_r2"/>
</dbReference>
<organism evidence="7 8">
    <name type="scientific">Blautia pseudococcoides</name>
    <dbReference type="NCBI Taxonomy" id="1796616"/>
    <lineage>
        <taxon>Bacteria</taxon>
        <taxon>Bacillati</taxon>
        <taxon>Bacillota</taxon>
        <taxon>Clostridia</taxon>
        <taxon>Lachnospirales</taxon>
        <taxon>Lachnospiraceae</taxon>
        <taxon>Blautia</taxon>
    </lineage>
</organism>
<dbReference type="Proteomes" id="UP000092574">
    <property type="component" value="Chromosome"/>
</dbReference>
<dbReference type="GO" id="GO:0006352">
    <property type="term" value="P:DNA-templated transcription initiation"/>
    <property type="evidence" value="ECO:0007669"/>
    <property type="project" value="InterPro"/>
</dbReference>
<dbReference type="InterPro" id="IPR014284">
    <property type="entry name" value="RNA_pol_sigma-70_dom"/>
</dbReference>
<feature type="domain" description="RNA polymerase sigma-70 region 2" evidence="5">
    <location>
        <begin position="7"/>
        <end position="73"/>
    </location>
</feature>
<evidence type="ECO:0000259" key="6">
    <source>
        <dbReference type="Pfam" id="PF08281"/>
    </source>
</evidence>
<protein>
    <recommendedName>
        <fullName evidence="9">RNA polymerase sigma-70 factor (ECF subfamily)</fullName>
    </recommendedName>
</protein>
<keyword evidence="2" id="KW-0805">Transcription regulation</keyword>
<gene>
    <name evidence="7" type="ORF">A4V09_00150</name>
</gene>
<dbReference type="EMBL" id="CP015405">
    <property type="protein sequence ID" value="ANU74325.1"/>
    <property type="molecule type" value="Genomic_DNA"/>
</dbReference>
<dbReference type="Pfam" id="PF04542">
    <property type="entry name" value="Sigma70_r2"/>
    <property type="match status" value="1"/>
</dbReference>
<dbReference type="Gene3D" id="1.10.10.10">
    <property type="entry name" value="Winged helix-like DNA-binding domain superfamily/Winged helix DNA-binding domain"/>
    <property type="match status" value="1"/>
</dbReference>
<reference evidence="7" key="1">
    <citation type="submission" date="2017-04" db="EMBL/GenBank/DDBJ databases">
        <title>Complete Genome Sequences of Twelve Strains of a Stable Defined Moderately Diverse Mouse Microbiota 2 (sDMDMm2).</title>
        <authorList>
            <person name="Uchimura Y."/>
            <person name="Wyss M."/>
            <person name="Brugiroux S."/>
            <person name="Limenitakis J.P."/>
            <person name="Stecher B."/>
            <person name="McCoy K.D."/>
            <person name="Macpherson A.J."/>
        </authorList>
    </citation>
    <scope>NUCLEOTIDE SEQUENCE</scope>
    <source>
        <strain evidence="7">YL58</strain>
    </source>
</reference>
<evidence type="ECO:0000313" key="7">
    <source>
        <dbReference type="EMBL" id="ANU74325.1"/>
    </source>
</evidence>
<dbReference type="PANTHER" id="PTHR43133:SF51">
    <property type="entry name" value="RNA POLYMERASE SIGMA FACTOR"/>
    <property type="match status" value="1"/>
</dbReference>
<dbReference type="AlphaFoldDB" id="A0A1C7I431"/>
<comment type="similarity">
    <text evidence="1">Belongs to the sigma-70 factor family. ECF subfamily.</text>
</comment>